<dbReference type="AlphaFoldDB" id="A0A1A8VYF3"/>
<sequence>MKCLYNCLLKGKLKNKKYQTAITFKVDVCNFLNYLLKYKLRNNDKDISICVKEFYEEIKLKDVQFFSKHSELEKYLHIIDPEILENMKFLYELYYNAVKIINMITNQVHTDEEQKSCSHYIKECDEKYKEAMNRCLNNNVDYYNALIIFKNSYQFLAKPSSEKKNTCDSNEFFFFLKYDPVLERKKKIMLIQYITTPFNSIIHNSSAI</sequence>
<reference evidence="2" key="1">
    <citation type="submission" date="2016-05" db="EMBL/GenBank/DDBJ databases">
        <authorList>
            <person name="Naeem Raeece"/>
        </authorList>
    </citation>
    <scope>NUCLEOTIDE SEQUENCE [LARGE SCALE GENOMIC DNA]</scope>
</reference>
<organism evidence="1 2">
    <name type="scientific">Plasmodium ovale curtisi</name>
    <dbReference type="NCBI Taxonomy" id="864141"/>
    <lineage>
        <taxon>Eukaryota</taxon>
        <taxon>Sar</taxon>
        <taxon>Alveolata</taxon>
        <taxon>Apicomplexa</taxon>
        <taxon>Aconoidasida</taxon>
        <taxon>Haemosporida</taxon>
        <taxon>Plasmodiidae</taxon>
        <taxon>Plasmodium</taxon>
        <taxon>Plasmodium (Plasmodium)</taxon>
    </lineage>
</organism>
<accession>A0A1A8VYF3</accession>
<dbReference type="Proteomes" id="UP000078560">
    <property type="component" value="Unassembled WGS sequence"/>
</dbReference>
<evidence type="ECO:0000313" key="1">
    <source>
        <dbReference type="EMBL" id="SBS84739.1"/>
    </source>
</evidence>
<dbReference type="EMBL" id="FLQU01000376">
    <property type="protein sequence ID" value="SBS84739.1"/>
    <property type="molecule type" value="Genomic_DNA"/>
</dbReference>
<evidence type="ECO:0000313" key="2">
    <source>
        <dbReference type="Proteomes" id="UP000078560"/>
    </source>
</evidence>
<proteinExistence type="predicted"/>
<name>A0A1A8VYF3_PLAOA</name>
<gene>
    <name evidence="1" type="ORF">POVCU2_0027710</name>
</gene>
<protein>
    <submittedName>
        <fullName evidence="1">PIR Superfamily Protein</fullName>
    </submittedName>
</protein>